<dbReference type="Pfam" id="PF24922">
    <property type="entry name" value="ACBP4_C"/>
    <property type="match status" value="1"/>
</dbReference>
<evidence type="ECO:0000256" key="1">
    <source>
        <dbReference type="ARBA" id="ARBA00022441"/>
    </source>
</evidence>
<feature type="coiled-coil region" evidence="3">
    <location>
        <begin position="585"/>
        <end position="661"/>
    </location>
</feature>
<evidence type="ECO:0000259" key="5">
    <source>
        <dbReference type="Pfam" id="PF24922"/>
    </source>
</evidence>
<keyword evidence="2" id="KW-0677">Repeat</keyword>
<evidence type="ECO:0000256" key="3">
    <source>
        <dbReference type="SAM" id="Coils"/>
    </source>
</evidence>
<sequence length="708" mass="78066">MFGFSRRRMKLGRLKVHLSEANQGTRTPVRHPKRNGNPNGEGDAGSSGHSGEVDCQPSTEISSCASGSSENWMVLSIAGDKPTPRSNHAAAVIGNKMIVVGGESGTTLLDDVQVLNFDRFSWTTASSKLYLSPSSLPLKIPACKGHSLVSWGKKALLIGGKTDPGSDRISVWAFDTETECWSLVEAKGDMPVARSGHSVVRAGSVLILFGGEDAKRRKLNDLHMFDLKSLTWLPLHYTGTAPSPRLNHVATLYDDKILYIFGGSSKSRTLNDLYSLDFETMAWSRIKIRGFHPSPRAGCCGILRGTKWYITGGGSRKKRHGETVIFDIVKNEWSLAITSPPSSITTNKGFSMVLVQHKEKDFLVAFGGFKKESSNQVEVLIMEKNESALGRQSTPSKCSASVLLEKHSSSTRLASLNDCSQRLVDSVARQNLASAIEHGSGRRSLSETLAVDPNFPPSNTSLRKQFDHDEEYNTDFKMDKSSDESSFPWAGDHRTNENDNGRLMNACGAKTNMEERALASGISIQQNLVFENDMPEGDNMSFTENNKSGSLSTSNVYHYYESKVAALIRKNGILEGQLAASLASKEAAEKSLASVLKSRQEMERKLADTLKEMELMREKLASLEFAQEEANNLSNIVHADNVRLEHDVAFLKAVLDDTQKELHSTRGVITGEKARAFQLQYEVFHLKQRLQSMESRASTTPRKPFHVQ</sequence>
<dbReference type="Pfam" id="PF01344">
    <property type="entry name" value="Kelch_1"/>
    <property type="match status" value="1"/>
</dbReference>
<dbReference type="InterPro" id="IPR006652">
    <property type="entry name" value="Kelch_1"/>
</dbReference>
<accession>A0ABD1MTF6</accession>
<feature type="region of interest" description="Disordered" evidence="4">
    <location>
        <begin position="437"/>
        <end position="463"/>
    </location>
</feature>
<feature type="domain" description="Acyl-CoA-binding" evidence="5">
    <location>
        <begin position="623"/>
        <end position="695"/>
    </location>
</feature>
<organism evidence="6 7">
    <name type="scientific">Flemingia macrophylla</name>
    <dbReference type="NCBI Taxonomy" id="520843"/>
    <lineage>
        <taxon>Eukaryota</taxon>
        <taxon>Viridiplantae</taxon>
        <taxon>Streptophyta</taxon>
        <taxon>Embryophyta</taxon>
        <taxon>Tracheophyta</taxon>
        <taxon>Spermatophyta</taxon>
        <taxon>Magnoliopsida</taxon>
        <taxon>eudicotyledons</taxon>
        <taxon>Gunneridae</taxon>
        <taxon>Pentapetalae</taxon>
        <taxon>rosids</taxon>
        <taxon>fabids</taxon>
        <taxon>Fabales</taxon>
        <taxon>Fabaceae</taxon>
        <taxon>Papilionoideae</taxon>
        <taxon>50 kb inversion clade</taxon>
        <taxon>NPAAA clade</taxon>
        <taxon>indigoferoid/millettioid clade</taxon>
        <taxon>Phaseoleae</taxon>
        <taxon>Flemingia</taxon>
    </lineage>
</organism>
<proteinExistence type="predicted"/>
<evidence type="ECO:0000256" key="4">
    <source>
        <dbReference type="SAM" id="MobiDB-lite"/>
    </source>
</evidence>
<dbReference type="PANTHER" id="PTHR46093:SF14">
    <property type="entry name" value="ACYL-COA-BINDING DOMAIN PROTEIN"/>
    <property type="match status" value="1"/>
</dbReference>
<dbReference type="AlphaFoldDB" id="A0ABD1MTF6"/>
<protein>
    <recommendedName>
        <fullName evidence="5">Acyl-CoA-binding domain-containing protein</fullName>
    </recommendedName>
</protein>
<name>A0ABD1MTF6_9FABA</name>
<dbReference type="InterPro" id="IPR015915">
    <property type="entry name" value="Kelch-typ_b-propeller"/>
</dbReference>
<dbReference type="InterPro" id="IPR056819">
    <property type="entry name" value="ACBP4-6_C"/>
</dbReference>
<evidence type="ECO:0000256" key="2">
    <source>
        <dbReference type="ARBA" id="ARBA00022737"/>
    </source>
</evidence>
<feature type="region of interest" description="Disordered" evidence="4">
    <location>
        <begin position="476"/>
        <end position="501"/>
    </location>
</feature>
<dbReference type="SUPFAM" id="SSF117281">
    <property type="entry name" value="Kelch motif"/>
    <property type="match status" value="2"/>
</dbReference>
<dbReference type="Proteomes" id="UP001603857">
    <property type="component" value="Unassembled WGS sequence"/>
</dbReference>
<dbReference type="Pfam" id="PF24681">
    <property type="entry name" value="Kelch_KLHDC2_KLHL20_DRC7"/>
    <property type="match status" value="1"/>
</dbReference>
<comment type="caution">
    <text evidence="6">The sequence shown here is derived from an EMBL/GenBank/DDBJ whole genome shotgun (WGS) entry which is preliminary data.</text>
</comment>
<feature type="compositionally biased region" description="Basic and acidic residues" evidence="4">
    <location>
        <begin position="491"/>
        <end position="500"/>
    </location>
</feature>
<evidence type="ECO:0000313" key="6">
    <source>
        <dbReference type="EMBL" id="KAL2339069.1"/>
    </source>
</evidence>
<gene>
    <name evidence="6" type="ORF">Fmac_013515</name>
</gene>
<keyword evidence="1" id="KW-0880">Kelch repeat</keyword>
<evidence type="ECO:0000313" key="7">
    <source>
        <dbReference type="Proteomes" id="UP001603857"/>
    </source>
</evidence>
<feature type="region of interest" description="Disordered" evidence="4">
    <location>
        <begin position="16"/>
        <end position="65"/>
    </location>
</feature>
<dbReference type="Gene3D" id="2.120.10.80">
    <property type="entry name" value="Kelch-type beta propeller"/>
    <property type="match status" value="2"/>
</dbReference>
<feature type="compositionally biased region" description="Polar residues" evidence="4">
    <location>
        <begin position="56"/>
        <end position="65"/>
    </location>
</feature>
<reference evidence="6 7" key="1">
    <citation type="submission" date="2024-08" db="EMBL/GenBank/DDBJ databases">
        <title>Insights into the chromosomal genome structure of Flemingia macrophylla.</title>
        <authorList>
            <person name="Ding Y."/>
            <person name="Zhao Y."/>
            <person name="Bi W."/>
            <person name="Wu M."/>
            <person name="Zhao G."/>
            <person name="Gong Y."/>
            <person name="Li W."/>
            <person name="Zhang P."/>
        </authorList>
    </citation>
    <scope>NUCLEOTIDE SEQUENCE [LARGE SCALE GENOMIC DNA]</scope>
    <source>
        <strain evidence="6">DYQJB</strain>
        <tissue evidence="6">Leaf</tissue>
    </source>
</reference>
<keyword evidence="7" id="KW-1185">Reference proteome</keyword>
<dbReference type="EMBL" id="JBGMDY010000004">
    <property type="protein sequence ID" value="KAL2339069.1"/>
    <property type="molecule type" value="Genomic_DNA"/>
</dbReference>
<dbReference type="PANTHER" id="PTHR46093">
    <property type="entry name" value="ACYL-COA-BINDING DOMAIN-CONTAINING PROTEIN 5"/>
    <property type="match status" value="1"/>
</dbReference>
<keyword evidence="3" id="KW-0175">Coiled coil</keyword>